<dbReference type="Pfam" id="PF00227">
    <property type="entry name" value="Proteasome"/>
    <property type="match status" value="1"/>
</dbReference>
<dbReference type="SUPFAM" id="SSF56235">
    <property type="entry name" value="N-terminal nucleophile aminohydrolases (Ntn hydrolases)"/>
    <property type="match status" value="1"/>
</dbReference>
<comment type="subcellular location">
    <subcellularLocation>
        <location evidence="1">Nucleus</location>
    </subcellularLocation>
</comment>
<name>A0A132AF53_SARSC</name>
<dbReference type="OrthoDB" id="268479at2759"/>
<dbReference type="PANTHER" id="PTHR32194:SF2">
    <property type="entry name" value="PROTEASOME SUBUNIT BETA TYPE-1"/>
    <property type="match status" value="1"/>
</dbReference>
<reference evidence="9" key="2">
    <citation type="journal article" date="2020" name="PLoS Negl. Trop. Dis.">
        <title>High-quality nuclear genome for Sarcoptes scabiei-A critical resource for a neglected parasite.</title>
        <authorList>
            <person name="Korhonen P.K."/>
            <person name="Gasser R.B."/>
            <person name="Ma G."/>
            <person name="Wang T."/>
            <person name="Stroehlein A.J."/>
            <person name="Young N.D."/>
            <person name="Ang C.S."/>
            <person name="Fernando D.D."/>
            <person name="Lu H.C."/>
            <person name="Taylor S."/>
            <person name="Reynolds S.L."/>
            <person name="Mofiz E."/>
            <person name="Najaraj S.H."/>
            <person name="Gowda H."/>
            <person name="Madugundu A."/>
            <person name="Renuse S."/>
            <person name="Holt D."/>
            <person name="Pandey A."/>
            <person name="Papenfuss A.T."/>
            <person name="Fischer K."/>
        </authorList>
    </citation>
    <scope>NUCLEOTIDE SEQUENCE [LARGE SCALE GENOMIC DNA]</scope>
</reference>
<dbReference type="Proteomes" id="UP000616769">
    <property type="component" value="Unassembled WGS sequence"/>
</dbReference>
<dbReference type="GO" id="GO:0005737">
    <property type="term" value="C:cytoplasm"/>
    <property type="evidence" value="ECO:0007669"/>
    <property type="project" value="TreeGrafter"/>
</dbReference>
<dbReference type="InterPro" id="IPR029055">
    <property type="entry name" value="Ntn_hydrolases_N"/>
</dbReference>
<dbReference type="EMBL" id="JXLN01013804">
    <property type="protein sequence ID" value="KPM09618.1"/>
    <property type="molecule type" value="Genomic_DNA"/>
</dbReference>
<sequence>MNLVESKTNEQAMQHHFYPYTDNGGSAIAIAGKDYAIVASDTRLSEGFTIYSRDQSKVFQLTDKTILSSTGCWCDVLTFVKVLQSRIKLYFYDHRKQMSTEAIAQLVSNLLYSKRFFPYYVSNMVVGLDIDGIGVVYSYDPVGSFDRYEYSASGSSSALIQPLLDNQVALKNQQNVVKMDIPLTKALQIVKDCFVSAAERDIYCGDSAYIKIITHDGINEERFPLRRD</sequence>
<dbReference type="FunFam" id="3.60.20.10:FF:000027">
    <property type="entry name" value="Proteasome subunit beta type-6"/>
    <property type="match status" value="1"/>
</dbReference>
<evidence type="ECO:0000313" key="7">
    <source>
        <dbReference type="EMBL" id="KPM09618.1"/>
    </source>
</evidence>
<dbReference type="GO" id="GO:0051603">
    <property type="term" value="P:proteolysis involved in protein catabolic process"/>
    <property type="evidence" value="ECO:0007669"/>
    <property type="project" value="InterPro"/>
</dbReference>
<dbReference type="GO" id="GO:0005634">
    <property type="term" value="C:nucleus"/>
    <property type="evidence" value="ECO:0007669"/>
    <property type="project" value="UniProtKB-SubCell"/>
</dbReference>
<evidence type="ECO:0000313" key="6">
    <source>
        <dbReference type="EMBL" id="KAF7488626.1"/>
    </source>
</evidence>
<reference evidence="6" key="3">
    <citation type="submission" date="2020-01" db="EMBL/GenBank/DDBJ databases">
        <authorList>
            <person name="Korhonen P.K.K."/>
            <person name="Guangxu M.G."/>
            <person name="Wang T.W."/>
            <person name="Stroehlein A.J.S."/>
            <person name="Young N.D."/>
            <person name="Ang C.-S.A."/>
            <person name="Fernando D.W.F."/>
            <person name="Lu H.L."/>
            <person name="Taylor S.T."/>
            <person name="Ehtesham M.E.M."/>
            <person name="Najaraj S.H.N."/>
            <person name="Harsha G.H.G."/>
            <person name="Madugundu A.M."/>
            <person name="Renuse S.R."/>
            <person name="Holt D.H."/>
            <person name="Pandey A.P."/>
            <person name="Papenfuss A.P."/>
            <person name="Gasser R.B.G."/>
            <person name="Fischer K.F."/>
        </authorList>
    </citation>
    <scope>NUCLEOTIDE SEQUENCE</scope>
    <source>
        <strain evidence="6">SSS_KF_BRIS2020</strain>
    </source>
</reference>
<dbReference type="Proteomes" id="UP000070412">
    <property type="component" value="Unassembled WGS sequence"/>
</dbReference>
<evidence type="ECO:0000313" key="10">
    <source>
        <dbReference type="Proteomes" id="UP000616769"/>
    </source>
</evidence>
<dbReference type="EMBL" id="WVUK01000066">
    <property type="protein sequence ID" value="KAF7488626.1"/>
    <property type="molecule type" value="Genomic_DNA"/>
</dbReference>
<dbReference type="VEuPathDB" id="VectorBase:SSCA009576"/>
<organism evidence="7 10">
    <name type="scientific">Sarcoptes scabiei</name>
    <name type="common">Itch mite</name>
    <name type="synonym">Acarus scabiei</name>
    <dbReference type="NCBI Taxonomy" id="52283"/>
    <lineage>
        <taxon>Eukaryota</taxon>
        <taxon>Metazoa</taxon>
        <taxon>Ecdysozoa</taxon>
        <taxon>Arthropoda</taxon>
        <taxon>Chelicerata</taxon>
        <taxon>Arachnida</taxon>
        <taxon>Acari</taxon>
        <taxon>Acariformes</taxon>
        <taxon>Sarcoptiformes</taxon>
        <taxon>Astigmata</taxon>
        <taxon>Psoroptidia</taxon>
        <taxon>Sarcoptoidea</taxon>
        <taxon>Sarcoptidae</taxon>
        <taxon>Sarcoptinae</taxon>
        <taxon>Sarcoptes</taxon>
    </lineage>
</organism>
<keyword evidence="3 7" id="KW-0647">Proteasome</keyword>
<dbReference type="EnsemblMetazoa" id="SSS_7439s_mrna">
    <property type="protein sequence ID" value="KAF7488626.1"/>
    <property type="gene ID" value="SSS_7439"/>
</dbReference>
<evidence type="ECO:0000256" key="1">
    <source>
        <dbReference type="ARBA" id="ARBA00004123"/>
    </source>
</evidence>
<comment type="subunit">
    <text evidence="5">The 26S proteasome consists of a 20S proteasome core and two 19S regulatory subunits. The 20S proteasome core is composed of 28 subunits that are arranged in four stacked rings, resulting in a barrel-shaped structure. The two end rings are each formed by seven alpha subunits, and the two central rings are each formed by seven beta subunits. The catalytic chamber with the active sites is on the inside of the barrel.</text>
</comment>
<keyword evidence="4" id="KW-0539">Nucleus</keyword>
<dbReference type="PANTHER" id="PTHR32194">
    <property type="entry name" value="METALLOPROTEASE TLDD"/>
    <property type="match status" value="1"/>
</dbReference>
<evidence type="ECO:0000313" key="8">
    <source>
        <dbReference type="EnsemblMetazoa" id="KAF7488626.1"/>
    </source>
</evidence>
<proteinExistence type="predicted"/>
<evidence type="ECO:0000256" key="2">
    <source>
        <dbReference type="ARBA" id="ARBA00022490"/>
    </source>
</evidence>
<dbReference type="Gene3D" id="3.60.20.10">
    <property type="entry name" value="Glutamine Phosphoribosylpyrophosphate, subunit 1, domain 1"/>
    <property type="match status" value="1"/>
</dbReference>
<protein>
    <submittedName>
        <fullName evidence="6 7">Proteasome subunit beta type-1</fullName>
    </submittedName>
</protein>
<evidence type="ECO:0000313" key="9">
    <source>
        <dbReference type="Proteomes" id="UP000070412"/>
    </source>
</evidence>
<dbReference type="PROSITE" id="PS51476">
    <property type="entry name" value="PROTEASOME_BETA_2"/>
    <property type="match status" value="1"/>
</dbReference>
<dbReference type="OMA" id="CSGCWCD"/>
<accession>A0A132AF53</accession>
<dbReference type="CDD" id="cd03757">
    <property type="entry name" value="proteasome_beta_type_1"/>
    <property type="match status" value="1"/>
</dbReference>
<reference evidence="7 10" key="1">
    <citation type="journal article" date="2015" name="Parasit. Vectors">
        <title>Draft genome of the scabies mite.</title>
        <authorList>
            <person name="Rider S.D.Jr."/>
            <person name="Morgan M.S."/>
            <person name="Arlian L.G."/>
        </authorList>
    </citation>
    <scope>NUCLEOTIDE SEQUENCE [LARGE SCALE GENOMIC DNA]</scope>
    <source>
        <strain evidence="7">Arlian Lab</strain>
    </source>
</reference>
<evidence type="ECO:0000256" key="4">
    <source>
        <dbReference type="ARBA" id="ARBA00023242"/>
    </source>
</evidence>
<gene>
    <name evidence="7" type="ORF">QR98_0081570</name>
    <name evidence="6" type="ORF">SSS_7439</name>
</gene>
<keyword evidence="9" id="KW-1185">Reference proteome</keyword>
<evidence type="ECO:0000256" key="5">
    <source>
        <dbReference type="ARBA" id="ARBA00026071"/>
    </source>
</evidence>
<evidence type="ECO:0000256" key="3">
    <source>
        <dbReference type="ARBA" id="ARBA00022942"/>
    </source>
</evidence>
<reference evidence="8" key="4">
    <citation type="submission" date="2022-06" db="UniProtKB">
        <authorList>
            <consortium name="EnsemblMetazoa"/>
        </authorList>
    </citation>
    <scope>IDENTIFICATION</scope>
</reference>
<dbReference type="InterPro" id="IPR023333">
    <property type="entry name" value="Proteasome_suB-type"/>
</dbReference>
<keyword evidence="2" id="KW-0963">Cytoplasm</keyword>
<dbReference type="InterPro" id="IPR001353">
    <property type="entry name" value="Proteasome_sua/b"/>
</dbReference>
<dbReference type="GO" id="GO:0005839">
    <property type="term" value="C:proteasome core complex"/>
    <property type="evidence" value="ECO:0007669"/>
    <property type="project" value="InterPro"/>
</dbReference>
<dbReference type="AlphaFoldDB" id="A0A132AF53"/>